<dbReference type="Proteomes" id="UP001341840">
    <property type="component" value="Unassembled WGS sequence"/>
</dbReference>
<dbReference type="EMBL" id="JASCZI010061290">
    <property type="protein sequence ID" value="MED6138295.1"/>
    <property type="molecule type" value="Genomic_DNA"/>
</dbReference>
<gene>
    <name evidence="1" type="ORF">PIB30_072969</name>
</gene>
<accession>A0ABU6SPY0</accession>
<sequence>MTTREGTISEAAAIEHINGLIADARTANPPGRLTGAERSATARWLSVHPDEVARLVQAAMRWEQYMEFVPDREWGTIALYRSRQTTFRQLCGKLGLPDVAYQKDVNGRRVGGLV</sequence>
<protein>
    <submittedName>
        <fullName evidence="1">Uncharacterized protein</fullName>
    </submittedName>
</protein>
<name>A0ABU6SPY0_9FABA</name>
<keyword evidence="2" id="KW-1185">Reference proteome</keyword>
<reference evidence="1 2" key="1">
    <citation type="journal article" date="2023" name="Plants (Basel)">
        <title>Bridging the Gap: Combining Genomics and Transcriptomics Approaches to Understand Stylosanthes scabra, an Orphan Legume from the Brazilian Caatinga.</title>
        <authorList>
            <person name="Ferreira-Neto J.R.C."/>
            <person name="da Silva M.D."/>
            <person name="Binneck E."/>
            <person name="de Melo N.F."/>
            <person name="da Silva R.H."/>
            <person name="de Melo A.L.T.M."/>
            <person name="Pandolfi V."/>
            <person name="Bustamante F.O."/>
            <person name="Brasileiro-Vidal A.C."/>
            <person name="Benko-Iseppon A.M."/>
        </authorList>
    </citation>
    <scope>NUCLEOTIDE SEQUENCE [LARGE SCALE GENOMIC DNA]</scope>
    <source>
        <tissue evidence="1">Leaves</tissue>
    </source>
</reference>
<proteinExistence type="predicted"/>
<comment type="caution">
    <text evidence="1">The sequence shown here is derived from an EMBL/GenBank/DDBJ whole genome shotgun (WGS) entry which is preliminary data.</text>
</comment>
<evidence type="ECO:0000313" key="2">
    <source>
        <dbReference type="Proteomes" id="UP001341840"/>
    </source>
</evidence>
<organism evidence="1 2">
    <name type="scientific">Stylosanthes scabra</name>
    <dbReference type="NCBI Taxonomy" id="79078"/>
    <lineage>
        <taxon>Eukaryota</taxon>
        <taxon>Viridiplantae</taxon>
        <taxon>Streptophyta</taxon>
        <taxon>Embryophyta</taxon>
        <taxon>Tracheophyta</taxon>
        <taxon>Spermatophyta</taxon>
        <taxon>Magnoliopsida</taxon>
        <taxon>eudicotyledons</taxon>
        <taxon>Gunneridae</taxon>
        <taxon>Pentapetalae</taxon>
        <taxon>rosids</taxon>
        <taxon>fabids</taxon>
        <taxon>Fabales</taxon>
        <taxon>Fabaceae</taxon>
        <taxon>Papilionoideae</taxon>
        <taxon>50 kb inversion clade</taxon>
        <taxon>dalbergioids sensu lato</taxon>
        <taxon>Dalbergieae</taxon>
        <taxon>Pterocarpus clade</taxon>
        <taxon>Stylosanthes</taxon>
    </lineage>
</organism>
<evidence type="ECO:0000313" key="1">
    <source>
        <dbReference type="EMBL" id="MED6138295.1"/>
    </source>
</evidence>